<keyword evidence="8 10" id="KW-0472">Membrane</keyword>
<keyword evidence="2" id="KW-0813">Transport</keyword>
<name>A0ABX7T4X9_9SPHN</name>
<comment type="subcellular location">
    <subcellularLocation>
        <location evidence="1">Membrane</location>
        <topology evidence="1">Single-pass membrane protein</topology>
    </subcellularLocation>
</comment>
<keyword evidence="7" id="KW-0811">Translocation</keyword>
<evidence type="ECO:0000256" key="10">
    <source>
        <dbReference type="SAM" id="Phobius"/>
    </source>
</evidence>
<reference evidence="11 12" key="1">
    <citation type="submission" date="2021-03" db="EMBL/GenBank/DDBJ databases">
        <title>Complete genome of Parasphingorhabdus_sp.JHSY0214.</title>
        <authorList>
            <person name="Yoo J.H."/>
            <person name="Bae J.W."/>
        </authorList>
    </citation>
    <scope>NUCLEOTIDE SEQUENCE [LARGE SCALE GENOMIC DNA]</scope>
    <source>
        <strain evidence="11 12">JHSY0214</strain>
    </source>
</reference>
<keyword evidence="4 10" id="KW-0812">Transmembrane</keyword>
<evidence type="ECO:0000256" key="2">
    <source>
        <dbReference type="ARBA" id="ARBA00022448"/>
    </source>
</evidence>
<dbReference type="PRINTS" id="PR01506">
    <property type="entry name" value="TATBPROTEIN"/>
</dbReference>
<evidence type="ECO:0000256" key="1">
    <source>
        <dbReference type="ARBA" id="ARBA00004167"/>
    </source>
</evidence>
<dbReference type="RefSeq" id="WP_207987381.1">
    <property type="nucleotide sequence ID" value="NZ_CP071794.1"/>
</dbReference>
<dbReference type="Gene3D" id="1.20.5.3310">
    <property type="match status" value="1"/>
</dbReference>
<evidence type="ECO:0000313" key="12">
    <source>
        <dbReference type="Proteomes" id="UP000663923"/>
    </source>
</evidence>
<feature type="compositionally biased region" description="Acidic residues" evidence="9">
    <location>
        <begin position="81"/>
        <end position="91"/>
    </location>
</feature>
<evidence type="ECO:0000256" key="4">
    <source>
        <dbReference type="ARBA" id="ARBA00022692"/>
    </source>
</evidence>
<dbReference type="InterPro" id="IPR003369">
    <property type="entry name" value="TatA/B/E"/>
</dbReference>
<evidence type="ECO:0000256" key="9">
    <source>
        <dbReference type="SAM" id="MobiDB-lite"/>
    </source>
</evidence>
<evidence type="ECO:0000256" key="5">
    <source>
        <dbReference type="ARBA" id="ARBA00022927"/>
    </source>
</evidence>
<dbReference type="NCBIfam" id="TIGR01410">
    <property type="entry name" value="tatB"/>
    <property type="match status" value="1"/>
</dbReference>
<keyword evidence="3" id="KW-1003">Cell membrane</keyword>
<evidence type="ECO:0000256" key="8">
    <source>
        <dbReference type="ARBA" id="ARBA00023136"/>
    </source>
</evidence>
<feature type="transmembrane region" description="Helical" evidence="10">
    <location>
        <begin position="6"/>
        <end position="25"/>
    </location>
</feature>
<dbReference type="Proteomes" id="UP000663923">
    <property type="component" value="Chromosome"/>
</dbReference>
<accession>A0ABX7T4X9</accession>
<dbReference type="EMBL" id="CP071794">
    <property type="protein sequence ID" value="QTD55544.1"/>
    <property type="molecule type" value="Genomic_DNA"/>
</dbReference>
<sequence length="124" mass="13518">MFDLSISEIAIIVIIAIVVIGPKELPRALATAGRWMAKARGVMGNFRTGFDAMVREAELQEMEKKWASENERIMLEHPTVEADEPQMEPLDDPPAADKKSDSGDQPDLPLSGDSNDSSPEKPGA</sequence>
<proteinExistence type="predicted"/>
<dbReference type="InterPro" id="IPR018448">
    <property type="entry name" value="TatB"/>
</dbReference>
<keyword evidence="12" id="KW-1185">Reference proteome</keyword>
<keyword evidence="5" id="KW-0653">Protein transport</keyword>
<evidence type="ECO:0000256" key="3">
    <source>
        <dbReference type="ARBA" id="ARBA00022475"/>
    </source>
</evidence>
<keyword evidence="6 10" id="KW-1133">Transmembrane helix</keyword>
<dbReference type="Pfam" id="PF02416">
    <property type="entry name" value="TatA_B_E"/>
    <property type="match status" value="1"/>
</dbReference>
<feature type="region of interest" description="Disordered" evidence="9">
    <location>
        <begin position="69"/>
        <end position="124"/>
    </location>
</feature>
<evidence type="ECO:0000256" key="6">
    <source>
        <dbReference type="ARBA" id="ARBA00022989"/>
    </source>
</evidence>
<protein>
    <submittedName>
        <fullName evidence="11">Twin-arginine translocase subunit TatB</fullName>
    </submittedName>
</protein>
<evidence type="ECO:0000256" key="7">
    <source>
        <dbReference type="ARBA" id="ARBA00023010"/>
    </source>
</evidence>
<gene>
    <name evidence="11" type="primary">tatB</name>
    <name evidence="11" type="ORF">J4G78_15265</name>
</gene>
<organism evidence="11 12">
    <name type="scientific">Parasphingorhabdus cellanae</name>
    <dbReference type="NCBI Taxonomy" id="2806553"/>
    <lineage>
        <taxon>Bacteria</taxon>
        <taxon>Pseudomonadati</taxon>
        <taxon>Pseudomonadota</taxon>
        <taxon>Alphaproteobacteria</taxon>
        <taxon>Sphingomonadales</taxon>
        <taxon>Sphingomonadaceae</taxon>
        <taxon>Parasphingorhabdus</taxon>
    </lineage>
</organism>
<evidence type="ECO:0000313" key="11">
    <source>
        <dbReference type="EMBL" id="QTD55544.1"/>
    </source>
</evidence>
<feature type="compositionally biased region" description="Basic and acidic residues" evidence="9">
    <location>
        <begin position="69"/>
        <end position="80"/>
    </location>
</feature>